<feature type="region of interest" description="Disordered" evidence="1">
    <location>
        <begin position="1"/>
        <end position="35"/>
    </location>
</feature>
<reference evidence="2 3" key="1">
    <citation type="journal article" date="2015" name="Genome Biol. Evol.">
        <title>Comparative Genomics of a Bacterivorous Green Alga Reveals Evolutionary Causalities and Consequences of Phago-Mixotrophic Mode of Nutrition.</title>
        <authorList>
            <person name="Burns J.A."/>
            <person name="Paasch A."/>
            <person name="Narechania A."/>
            <person name="Kim E."/>
        </authorList>
    </citation>
    <scope>NUCLEOTIDE SEQUENCE [LARGE SCALE GENOMIC DNA]</scope>
    <source>
        <strain evidence="2 3">PLY_AMNH</strain>
    </source>
</reference>
<organism evidence="2 3">
    <name type="scientific">Cymbomonas tetramitiformis</name>
    <dbReference type="NCBI Taxonomy" id="36881"/>
    <lineage>
        <taxon>Eukaryota</taxon>
        <taxon>Viridiplantae</taxon>
        <taxon>Chlorophyta</taxon>
        <taxon>Pyramimonadophyceae</taxon>
        <taxon>Pyramimonadales</taxon>
        <taxon>Pyramimonadaceae</taxon>
        <taxon>Cymbomonas</taxon>
    </lineage>
</organism>
<gene>
    <name evidence="2" type="ORF">CYMTET_23205</name>
</gene>
<evidence type="ECO:0000313" key="2">
    <source>
        <dbReference type="EMBL" id="KAK3268282.1"/>
    </source>
</evidence>
<dbReference type="EMBL" id="LGRX02011918">
    <property type="protein sequence ID" value="KAK3268282.1"/>
    <property type="molecule type" value="Genomic_DNA"/>
</dbReference>
<dbReference type="AlphaFoldDB" id="A0AAE0FYD6"/>
<dbReference type="Proteomes" id="UP001190700">
    <property type="component" value="Unassembled WGS sequence"/>
</dbReference>
<name>A0AAE0FYD6_9CHLO</name>
<proteinExistence type="predicted"/>
<protein>
    <submittedName>
        <fullName evidence="2">Uncharacterized protein</fullName>
    </submittedName>
</protein>
<comment type="caution">
    <text evidence="2">The sequence shown here is derived from an EMBL/GenBank/DDBJ whole genome shotgun (WGS) entry which is preliminary data.</text>
</comment>
<keyword evidence="3" id="KW-1185">Reference proteome</keyword>
<sequence length="245" mass="27377">MDISSDLDEPRNEGQENMPRNIPAGRSAGSPSLKVTGEESKRCLLKLAKELFGIPLWPLLKVHRQPSSCEETGWCGIEVMNCEEIDQRLTYLFPGLDLARAGSQSAMTTLSEIIGGDAREYFSLQRRRRSDGTEPSKCSRKRCLNLSAIYREAQSAGLEKNAKTTLSVEENIERLKSRIMKLQAQGEADIVKKGKVLDVDAGKVDSHQHLDALFECMVAHAQKRKRQDTKPKVSQPAVKMCTSFR</sequence>
<accession>A0AAE0FYD6</accession>
<evidence type="ECO:0000313" key="3">
    <source>
        <dbReference type="Proteomes" id="UP001190700"/>
    </source>
</evidence>
<evidence type="ECO:0000256" key="1">
    <source>
        <dbReference type="SAM" id="MobiDB-lite"/>
    </source>
</evidence>